<dbReference type="OrthoDB" id="6159137at2759"/>
<dbReference type="GO" id="GO:0005634">
    <property type="term" value="C:nucleus"/>
    <property type="evidence" value="ECO:0007669"/>
    <property type="project" value="TreeGrafter"/>
</dbReference>
<feature type="compositionally biased region" description="Polar residues" evidence="3">
    <location>
        <begin position="28"/>
        <end position="43"/>
    </location>
</feature>
<evidence type="ECO:0000313" key="5">
    <source>
        <dbReference type="EMBL" id="RCH81983.1"/>
    </source>
</evidence>
<dbReference type="InterPro" id="IPR051229">
    <property type="entry name" value="ALYREF_mRNA_export"/>
</dbReference>
<accession>A0A367IWB1</accession>
<feature type="non-terminal residue" evidence="5">
    <location>
        <position position="1"/>
    </location>
</feature>
<dbReference type="SMART" id="SM00360">
    <property type="entry name" value="RRM"/>
    <property type="match status" value="1"/>
</dbReference>
<dbReference type="Gene3D" id="3.30.70.330">
    <property type="match status" value="1"/>
</dbReference>
<name>A0A367IWB1_RHIAZ</name>
<dbReference type="Proteomes" id="UP000252139">
    <property type="component" value="Unassembled WGS sequence"/>
</dbReference>
<keyword evidence="6" id="KW-1185">Reference proteome</keyword>
<dbReference type="GO" id="GO:0003729">
    <property type="term" value="F:mRNA binding"/>
    <property type="evidence" value="ECO:0007669"/>
    <property type="project" value="TreeGrafter"/>
</dbReference>
<dbReference type="PROSITE" id="PS50102">
    <property type="entry name" value="RRM"/>
    <property type="match status" value="1"/>
</dbReference>
<evidence type="ECO:0000256" key="1">
    <source>
        <dbReference type="ARBA" id="ARBA00022884"/>
    </source>
</evidence>
<dbReference type="InterPro" id="IPR012677">
    <property type="entry name" value="Nucleotide-bd_a/b_plait_sf"/>
</dbReference>
<reference evidence="5 6" key="1">
    <citation type="journal article" date="2018" name="G3 (Bethesda)">
        <title>Phylogenetic and Phylogenomic Definition of Rhizopus Species.</title>
        <authorList>
            <person name="Gryganskyi A.P."/>
            <person name="Golan J."/>
            <person name="Dolatabadi S."/>
            <person name="Mondo S."/>
            <person name="Robb S."/>
            <person name="Idnurm A."/>
            <person name="Muszewska A."/>
            <person name="Steczkiewicz K."/>
            <person name="Masonjones S."/>
            <person name="Liao H.L."/>
            <person name="Gajdeczka M.T."/>
            <person name="Anike F."/>
            <person name="Vuek A."/>
            <person name="Anishchenko I.M."/>
            <person name="Voigt K."/>
            <person name="de Hoog G.S."/>
            <person name="Smith M.E."/>
            <person name="Heitman J."/>
            <person name="Vilgalys R."/>
            <person name="Stajich J.E."/>
        </authorList>
    </citation>
    <scope>NUCLEOTIDE SEQUENCE [LARGE SCALE GENOMIC DNA]</scope>
    <source>
        <strain evidence="5 6">CBS 357.93</strain>
    </source>
</reference>
<dbReference type="CDD" id="cd00590">
    <property type="entry name" value="RRM_SF"/>
    <property type="match status" value="1"/>
</dbReference>
<comment type="caution">
    <text evidence="5">The sequence shown here is derived from an EMBL/GenBank/DDBJ whole genome shotgun (WGS) entry which is preliminary data.</text>
</comment>
<dbReference type="InterPro" id="IPR000504">
    <property type="entry name" value="RRM_dom"/>
</dbReference>
<evidence type="ECO:0000259" key="4">
    <source>
        <dbReference type="PROSITE" id="PS50102"/>
    </source>
</evidence>
<gene>
    <name evidence="5" type="ORF">CU097_005781</name>
</gene>
<dbReference type="AlphaFoldDB" id="A0A367IWB1"/>
<protein>
    <recommendedName>
        <fullName evidence="4">RRM domain-containing protein</fullName>
    </recommendedName>
</protein>
<dbReference type="Pfam" id="PF00076">
    <property type="entry name" value="RRM_1"/>
    <property type="match status" value="1"/>
</dbReference>
<feature type="region of interest" description="Disordered" evidence="3">
    <location>
        <begin position="123"/>
        <end position="159"/>
    </location>
</feature>
<feature type="region of interest" description="Disordered" evidence="3">
    <location>
        <begin position="64"/>
        <end position="86"/>
    </location>
</feature>
<feature type="domain" description="RRM" evidence="4">
    <location>
        <begin position="180"/>
        <end position="257"/>
    </location>
</feature>
<keyword evidence="1 2" id="KW-0694">RNA-binding</keyword>
<dbReference type="SUPFAM" id="SSF54928">
    <property type="entry name" value="RNA-binding domain, RBD"/>
    <property type="match status" value="1"/>
</dbReference>
<proteinExistence type="predicted"/>
<feature type="region of interest" description="Disordered" evidence="3">
    <location>
        <begin position="16"/>
        <end position="43"/>
    </location>
</feature>
<dbReference type="EMBL" id="PJQL01003196">
    <property type="protein sequence ID" value="RCH81983.1"/>
    <property type="molecule type" value="Genomic_DNA"/>
</dbReference>
<evidence type="ECO:0000256" key="2">
    <source>
        <dbReference type="PROSITE-ProRule" id="PRU00176"/>
    </source>
</evidence>
<dbReference type="InterPro" id="IPR035979">
    <property type="entry name" value="RBD_domain_sf"/>
</dbReference>
<evidence type="ECO:0000256" key="3">
    <source>
        <dbReference type="SAM" id="MobiDB-lite"/>
    </source>
</evidence>
<evidence type="ECO:0000313" key="6">
    <source>
        <dbReference type="Proteomes" id="UP000252139"/>
    </source>
</evidence>
<dbReference type="PANTHER" id="PTHR19965">
    <property type="entry name" value="RNA AND EXPORT FACTOR BINDING PROTEIN"/>
    <property type="match status" value="1"/>
</dbReference>
<feature type="compositionally biased region" description="Low complexity" evidence="3">
    <location>
        <begin position="128"/>
        <end position="159"/>
    </location>
</feature>
<dbReference type="PANTHER" id="PTHR19965:SF35">
    <property type="entry name" value="RNA ANNEALING PROTEIN YRA1"/>
    <property type="match status" value="1"/>
</dbReference>
<sequence length="294" mass="33075">ARDLDNSLDEIIKNKNKRGIKKGAPHITRQNQARQYSNATHQQRNPVIRRMDNRTIQKRTSHPINNRLGTKVPPLKPMTTQIKGQRPAGPIITKTIRPTNYTENVDKRKPSIDPSTLIITKAVTPVTKSKAPARAKSSPAPYPPQKQKQPKQTPQPIQQEPAVVSTMFQQKSIDPRERTSIVLLCNLDPRATAEDVGETCSMFGPILSCDMLLDPMGRPLHEAEVEFMYPQSAQECVAKLDGEIADGRVLRARLQYRPTPPVVPRYSSRTVGVSARVGFNNDTQDYIPYLQRPY</sequence>
<dbReference type="STRING" id="86630.A0A367IWB1"/>
<organism evidence="5 6">
    <name type="scientific">Rhizopus azygosporus</name>
    <name type="common">Rhizopus microsporus var. azygosporus</name>
    <dbReference type="NCBI Taxonomy" id="86630"/>
    <lineage>
        <taxon>Eukaryota</taxon>
        <taxon>Fungi</taxon>
        <taxon>Fungi incertae sedis</taxon>
        <taxon>Mucoromycota</taxon>
        <taxon>Mucoromycotina</taxon>
        <taxon>Mucoromycetes</taxon>
        <taxon>Mucorales</taxon>
        <taxon>Mucorineae</taxon>
        <taxon>Rhizopodaceae</taxon>
        <taxon>Rhizopus</taxon>
    </lineage>
</organism>